<dbReference type="RefSeq" id="WP_093742727.1">
    <property type="nucleotide sequence ID" value="NZ_FNBP01000006.1"/>
</dbReference>
<dbReference type="Pfam" id="PF00535">
    <property type="entry name" value="Glycos_transf_2"/>
    <property type="match status" value="1"/>
</dbReference>
<evidence type="ECO:0000256" key="4">
    <source>
        <dbReference type="SAM" id="Phobius"/>
    </source>
</evidence>
<dbReference type="Proteomes" id="UP000199399">
    <property type="component" value="Unassembled WGS sequence"/>
</dbReference>
<keyword evidence="4" id="KW-0472">Membrane</keyword>
<dbReference type="SUPFAM" id="SSF53448">
    <property type="entry name" value="Nucleotide-diphospho-sugar transferases"/>
    <property type="match status" value="1"/>
</dbReference>
<dbReference type="STRING" id="218672.SAMN04489759_106175"/>
<proteinExistence type="inferred from homology"/>
<dbReference type="PANTHER" id="PTHR43179:SF12">
    <property type="entry name" value="GALACTOFURANOSYLTRANSFERASE GLFT2"/>
    <property type="match status" value="1"/>
</dbReference>
<dbReference type="GO" id="GO:0016757">
    <property type="term" value="F:glycosyltransferase activity"/>
    <property type="evidence" value="ECO:0007669"/>
    <property type="project" value="UniProtKB-KW"/>
</dbReference>
<evidence type="ECO:0000256" key="2">
    <source>
        <dbReference type="ARBA" id="ARBA00022676"/>
    </source>
</evidence>
<dbReference type="Gene3D" id="3.90.550.10">
    <property type="entry name" value="Spore Coat Polysaccharide Biosynthesis Protein SpsA, Chain A"/>
    <property type="match status" value="1"/>
</dbReference>
<keyword evidence="3 6" id="KW-0808">Transferase</keyword>
<sequence>MARVVDGLTEQQNGAGRLVAVVVTYNRLAQLQVTLPRLLESQPEHLQAVIVVDNASTDGTGHWLGEQSDPRLEVLRCDENLGGAGGFEAGMRMAVEQFEPDWLLVMDDDARPESGALELFHAQERDQAEAWAAAVYHPDGRICDMNRPSVNPFWNLAVLRRTVTGGGRNGFHIGAAEYAASETASIDGASFVGLFISRAAIARVGFPDGRLFIYGDDVLYTLGLRQAGGEIRFDPTLRFEHDFSTIAEGSPRIAPLWKVYYHTRNLVMVYRLAAGWLFWPILPLITLKWLLKVRYYDGERGRYLMLLARALRDGLLRRTGVSHPEVKAWARDSGR</sequence>
<organism evidence="6 7">
    <name type="scientific">Sulfitobacter delicatus</name>
    <dbReference type="NCBI Taxonomy" id="218672"/>
    <lineage>
        <taxon>Bacteria</taxon>
        <taxon>Pseudomonadati</taxon>
        <taxon>Pseudomonadota</taxon>
        <taxon>Alphaproteobacteria</taxon>
        <taxon>Rhodobacterales</taxon>
        <taxon>Roseobacteraceae</taxon>
        <taxon>Sulfitobacter</taxon>
    </lineage>
</organism>
<gene>
    <name evidence="6" type="ORF">SAMN04489759_106175</name>
</gene>
<dbReference type="InterPro" id="IPR029044">
    <property type="entry name" value="Nucleotide-diphossugar_trans"/>
</dbReference>
<keyword evidence="2" id="KW-0328">Glycosyltransferase</keyword>
<dbReference type="InterPro" id="IPR001173">
    <property type="entry name" value="Glyco_trans_2-like"/>
</dbReference>
<dbReference type="EMBL" id="FNBP01000006">
    <property type="protein sequence ID" value="SDG33216.1"/>
    <property type="molecule type" value="Genomic_DNA"/>
</dbReference>
<protein>
    <submittedName>
        <fullName evidence="6">Glycosyltransferase, GT2 family</fullName>
    </submittedName>
</protein>
<dbReference type="OrthoDB" id="7665907at2"/>
<keyword evidence="7" id="KW-1185">Reference proteome</keyword>
<keyword evidence="4" id="KW-0812">Transmembrane</keyword>
<keyword evidence="4" id="KW-1133">Transmembrane helix</keyword>
<evidence type="ECO:0000313" key="7">
    <source>
        <dbReference type="Proteomes" id="UP000199399"/>
    </source>
</evidence>
<dbReference type="PANTHER" id="PTHR43179">
    <property type="entry name" value="RHAMNOSYLTRANSFERASE WBBL"/>
    <property type="match status" value="1"/>
</dbReference>
<feature type="transmembrane region" description="Helical" evidence="4">
    <location>
        <begin position="268"/>
        <end position="291"/>
    </location>
</feature>
<accession>A0A1G7TD29</accession>
<name>A0A1G7TD29_9RHOB</name>
<evidence type="ECO:0000259" key="5">
    <source>
        <dbReference type="Pfam" id="PF00535"/>
    </source>
</evidence>
<evidence type="ECO:0000313" key="6">
    <source>
        <dbReference type="EMBL" id="SDG33216.1"/>
    </source>
</evidence>
<evidence type="ECO:0000256" key="3">
    <source>
        <dbReference type="ARBA" id="ARBA00022679"/>
    </source>
</evidence>
<feature type="domain" description="Glycosyltransferase 2-like" evidence="5">
    <location>
        <begin position="21"/>
        <end position="119"/>
    </location>
</feature>
<dbReference type="AlphaFoldDB" id="A0A1G7TD29"/>
<reference evidence="7" key="1">
    <citation type="submission" date="2016-10" db="EMBL/GenBank/DDBJ databases">
        <authorList>
            <person name="Varghese N."/>
            <person name="Submissions S."/>
        </authorList>
    </citation>
    <scope>NUCLEOTIDE SEQUENCE [LARGE SCALE GENOMIC DNA]</scope>
    <source>
        <strain evidence="7">DSM 16477</strain>
    </source>
</reference>
<evidence type="ECO:0000256" key="1">
    <source>
        <dbReference type="ARBA" id="ARBA00006739"/>
    </source>
</evidence>
<comment type="similarity">
    <text evidence="1">Belongs to the glycosyltransferase 2 family.</text>
</comment>